<dbReference type="SUPFAM" id="SSF50156">
    <property type="entry name" value="PDZ domain-like"/>
    <property type="match status" value="1"/>
</dbReference>
<proteinExistence type="predicted"/>
<evidence type="ECO:0000313" key="6">
    <source>
        <dbReference type="Proteomes" id="UP000194236"/>
    </source>
</evidence>
<dbReference type="InterPro" id="IPR036034">
    <property type="entry name" value="PDZ_sf"/>
</dbReference>
<protein>
    <recommendedName>
        <fullName evidence="4">PDZ domain-containing protein</fullName>
    </recommendedName>
</protein>
<dbReference type="PANTHER" id="PTHR15963">
    <property type="entry name" value="GENERAL RECEPTOR FOR PHOSPHOINOSITIDES 1-ASSOCIATED SCAFFOLD PROTEIN-RELATED"/>
    <property type="match status" value="1"/>
</dbReference>
<accession>A0A1Y3BQY0</accession>
<dbReference type="Proteomes" id="UP000194236">
    <property type="component" value="Unassembled WGS sequence"/>
</dbReference>
<feature type="region of interest" description="Disordered" evidence="3">
    <location>
        <begin position="108"/>
        <end position="135"/>
    </location>
</feature>
<feature type="domain" description="PDZ" evidence="4">
    <location>
        <begin position="119"/>
        <end position="206"/>
    </location>
</feature>
<evidence type="ECO:0000256" key="1">
    <source>
        <dbReference type="ARBA" id="ARBA00004496"/>
    </source>
</evidence>
<evidence type="ECO:0000256" key="3">
    <source>
        <dbReference type="SAM" id="MobiDB-lite"/>
    </source>
</evidence>
<evidence type="ECO:0000256" key="2">
    <source>
        <dbReference type="ARBA" id="ARBA00022490"/>
    </source>
</evidence>
<dbReference type="Gene3D" id="2.30.42.10">
    <property type="match status" value="1"/>
</dbReference>
<gene>
    <name evidence="5" type="ORF">BLA29_006678</name>
</gene>
<feature type="compositionally biased region" description="Polar residues" evidence="3">
    <location>
        <begin position="108"/>
        <end position="117"/>
    </location>
</feature>
<dbReference type="GO" id="GO:0005737">
    <property type="term" value="C:cytoplasm"/>
    <property type="evidence" value="ECO:0007669"/>
    <property type="project" value="UniProtKB-SubCell"/>
</dbReference>
<evidence type="ECO:0000313" key="5">
    <source>
        <dbReference type="EMBL" id="OTF83369.1"/>
    </source>
</evidence>
<keyword evidence="6" id="KW-1185">Reference proteome</keyword>
<feature type="compositionally biased region" description="Polar residues" evidence="3">
    <location>
        <begin position="40"/>
        <end position="51"/>
    </location>
</feature>
<dbReference type="AlphaFoldDB" id="A0A1Y3BQY0"/>
<name>A0A1Y3BQY0_EURMA</name>
<dbReference type="EMBL" id="MUJZ01003999">
    <property type="protein sequence ID" value="OTF83369.1"/>
    <property type="molecule type" value="Genomic_DNA"/>
</dbReference>
<dbReference type="Pfam" id="PF00595">
    <property type="entry name" value="PDZ"/>
    <property type="match status" value="1"/>
</dbReference>
<feature type="region of interest" description="Disordered" evidence="3">
    <location>
        <begin position="40"/>
        <end position="95"/>
    </location>
</feature>
<comment type="caution">
    <text evidence="5">The sequence shown here is derived from an EMBL/GenBank/DDBJ whole genome shotgun (WGS) entry which is preliminary data.</text>
</comment>
<dbReference type="SMART" id="SM00228">
    <property type="entry name" value="PDZ"/>
    <property type="match status" value="1"/>
</dbReference>
<sequence>CLSNDNSDLVNEHLKNRSLSDHSNNSFTIHSIDTNQSFLSSESYEQQTETGSISSSTFISTSDGNNPQQHQQQQQQIQKSSAKRHHHIRTNPILPILKSNRFVKHSKTSNILFTNKTQKNHMKKRTNSESGTSSSLYSTSSQELIELITYVDEVTYGGPAFRGGMRPGDVILSINGRDVERADHQTLVNYISSCEKTMRLVVLFEDCVRKIELHLEFIKLQVCPYFNNQLILPTN</sequence>
<dbReference type="PANTHER" id="PTHR15963:SF5">
    <property type="entry name" value="SHORT SPINDLE 6, ISOFORM A"/>
    <property type="match status" value="1"/>
</dbReference>
<evidence type="ECO:0000259" key="4">
    <source>
        <dbReference type="PROSITE" id="PS50106"/>
    </source>
</evidence>
<keyword evidence="2" id="KW-0963">Cytoplasm</keyword>
<dbReference type="PROSITE" id="PS50106">
    <property type="entry name" value="PDZ"/>
    <property type="match status" value="1"/>
</dbReference>
<feature type="non-terminal residue" evidence="5">
    <location>
        <position position="1"/>
    </location>
</feature>
<reference evidence="5 6" key="1">
    <citation type="submission" date="2017-03" db="EMBL/GenBank/DDBJ databases">
        <title>Genome Survey of Euroglyphus maynei.</title>
        <authorList>
            <person name="Arlian L.G."/>
            <person name="Morgan M.S."/>
            <person name="Rider S.D."/>
        </authorList>
    </citation>
    <scope>NUCLEOTIDE SEQUENCE [LARGE SCALE GENOMIC DNA]</scope>
    <source>
        <strain evidence="5">Arlian Lab</strain>
        <tissue evidence="5">Whole body</tissue>
    </source>
</reference>
<comment type="subcellular location">
    <subcellularLocation>
        <location evidence="1">Cytoplasm</location>
    </subcellularLocation>
</comment>
<feature type="compositionally biased region" description="Low complexity" evidence="3">
    <location>
        <begin position="52"/>
        <end position="78"/>
    </location>
</feature>
<organism evidence="5 6">
    <name type="scientific">Euroglyphus maynei</name>
    <name type="common">Mayne's house dust mite</name>
    <dbReference type="NCBI Taxonomy" id="6958"/>
    <lineage>
        <taxon>Eukaryota</taxon>
        <taxon>Metazoa</taxon>
        <taxon>Ecdysozoa</taxon>
        <taxon>Arthropoda</taxon>
        <taxon>Chelicerata</taxon>
        <taxon>Arachnida</taxon>
        <taxon>Acari</taxon>
        <taxon>Acariformes</taxon>
        <taxon>Sarcoptiformes</taxon>
        <taxon>Astigmata</taxon>
        <taxon>Psoroptidia</taxon>
        <taxon>Analgoidea</taxon>
        <taxon>Pyroglyphidae</taxon>
        <taxon>Pyroglyphinae</taxon>
        <taxon>Euroglyphus</taxon>
    </lineage>
</organism>
<dbReference type="OrthoDB" id="10041077at2759"/>
<dbReference type="InterPro" id="IPR052122">
    <property type="entry name" value="Intracell_Traff_Signaling_Reg"/>
</dbReference>
<dbReference type="InterPro" id="IPR001478">
    <property type="entry name" value="PDZ"/>
</dbReference>